<sequence length="97" mass="11062">MHLHTTANQKGREGGIGGVRLVCMTPQYFLAKIPTSGLTQNPIRKAYNVFDERYSGSRASYACYVIEDLYALKRDREKKEIISSVVKPNYRGLYEID</sequence>
<organism evidence="1 2">
    <name type="scientific">Salinivibrio phage CW02</name>
    <dbReference type="NCBI Taxonomy" id="1161935"/>
    <lineage>
        <taxon>Viruses</taxon>
        <taxon>Duplodnaviria</taxon>
        <taxon>Heunggongvirae</taxon>
        <taxon>Uroviricota</taxon>
        <taxon>Caudoviricetes</taxon>
        <taxon>Zobellviridae</taxon>
        <taxon>Salinovirus</taxon>
        <taxon>Salinovirus utanense</taxon>
    </lineage>
</organism>
<protein>
    <submittedName>
        <fullName evidence="1">Uncharacterized protein</fullName>
    </submittedName>
</protein>
<dbReference type="GeneID" id="14016742"/>
<keyword evidence="2" id="KW-1185">Reference proteome</keyword>
<dbReference type="KEGG" id="vg:14016742"/>
<reference evidence="1 2" key="1">
    <citation type="journal article" date="2012" name="J. Virol.">
        <title>Sequence and structural characterization of great salt lake bacteriophage CW02, a member of the T7-like supergroup.</title>
        <authorList>
            <person name="Shen P.S."/>
            <person name="Domek M.J."/>
            <person name="Sanz-Garcia E."/>
            <person name="Makaju A."/>
            <person name="Taylor R.M."/>
            <person name="Hoggan R."/>
            <person name="Culumber M.D."/>
            <person name="Oberg C.J."/>
            <person name="Breakwell D.P."/>
            <person name="Prince J.T."/>
            <person name="Belnap D.M."/>
        </authorList>
    </citation>
    <scope>NUCLEOTIDE SEQUENCE [LARGE SCALE GENOMIC DNA]</scope>
</reference>
<evidence type="ECO:0000313" key="2">
    <source>
        <dbReference type="Proteomes" id="UP000004791"/>
    </source>
</evidence>
<proteinExistence type="predicted"/>
<name>H9D1I1_9CAUD</name>
<dbReference type="EMBL" id="JQ446452">
    <property type="protein sequence ID" value="AFE86223.1"/>
    <property type="molecule type" value="Genomic_DNA"/>
</dbReference>
<accession>H9D1I1</accession>
<evidence type="ECO:0000313" key="1">
    <source>
        <dbReference type="EMBL" id="AFE86223.1"/>
    </source>
</evidence>
<dbReference type="Proteomes" id="UP000004791">
    <property type="component" value="Segment"/>
</dbReference>
<dbReference type="RefSeq" id="YP_007010568.1">
    <property type="nucleotide sequence ID" value="NC_019540.1"/>
</dbReference>